<keyword evidence="3" id="KW-0963">Cytoplasm</keyword>
<dbReference type="SUPFAM" id="SSF52540">
    <property type="entry name" value="P-loop containing nucleoside triphosphate hydrolases"/>
    <property type="match status" value="1"/>
</dbReference>
<keyword evidence="6" id="KW-0677">Repeat</keyword>
<feature type="region of interest" description="Disordered" evidence="16">
    <location>
        <begin position="715"/>
        <end position="746"/>
    </location>
</feature>
<feature type="coiled-coil region" evidence="15">
    <location>
        <begin position="439"/>
        <end position="491"/>
    </location>
</feature>
<evidence type="ECO:0000256" key="9">
    <source>
        <dbReference type="ARBA" id="ARBA00023054"/>
    </source>
</evidence>
<comment type="similarity">
    <text evidence="2">Belongs to the TRAFAC class myosin-kinesin ATPase superfamily. Kinesin family. Ungrouped subfamily.</text>
</comment>
<dbReference type="PANTHER" id="PTHR47970:SF30">
    <property type="entry name" value="KINESIN-LIKE PROTEIN"/>
    <property type="match status" value="1"/>
</dbReference>
<evidence type="ECO:0000256" key="15">
    <source>
        <dbReference type="SAM" id="Coils"/>
    </source>
</evidence>
<evidence type="ECO:0000313" key="18">
    <source>
        <dbReference type="EMBL" id="KAH7439669.1"/>
    </source>
</evidence>
<comment type="caution">
    <text evidence="18">The sequence shown here is derived from an EMBL/GenBank/DDBJ whole genome shotgun (WGS) entry which is preliminary data.</text>
</comment>
<evidence type="ECO:0000256" key="10">
    <source>
        <dbReference type="ARBA" id="ARBA00023175"/>
    </source>
</evidence>
<dbReference type="OMA" id="GFCEDIA"/>
<dbReference type="AlphaFoldDB" id="A0A8T2V5Y1"/>
<keyword evidence="7 14" id="KW-0547">Nucleotide-binding</keyword>
<dbReference type="InterPro" id="IPR027417">
    <property type="entry name" value="P-loop_NTPase"/>
</dbReference>
<dbReference type="CDD" id="cd00106">
    <property type="entry name" value="KISc"/>
    <property type="match status" value="1"/>
</dbReference>
<dbReference type="GO" id="GO:0005876">
    <property type="term" value="C:spindle microtubule"/>
    <property type="evidence" value="ECO:0007669"/>
    <property type="project" value="TreeGrafter"/>
</dbReference>
<evidence type="ECO:0000256" key="1">
    <source>
        <dbReference type="ARBA" id="ARBA00004245"/>
    </source>
</evidence>
<dbReference type="InterPro" id="IPR047149">
    <property type="entry name" value="KIF11-like"/>
</dbReference>
<evidence type="ECO:0000256" key="3">
    <source>
        <dbReference type="ARBA" id="ARBA00022490"/>
    </source>
</evidence>
<dbReference type="SUPFAM" id="SSF48371">
    <property type="entry name" value="ARM repeat"/>
    <property type="match status" value="1"/>
</dbReference>
<dbReference type="InterPro" id="IPR011989">
    <property type="entry name" value="ARM-like"/>
</dbReference>
<keyword evidence="5" id="KW-0493">Microtubule</keyword>
<evidence type="ECO:0000256" key="13">
    <source>
        <dbReference type="PROSITE-ProRule" id="PRU00259"/>
    </source>
</evidence>
<evidence type="ECO:0000256" key="14">
    <source>
        <dbReference type="PROSITE-ProRule" id="PRU00283"/>
    </source>
</evidence>
<feature type="binding site" evidence="14">
    <location>
        <begin position="162"/>
        <end position="169"/>
    </location>
    <ligand>
        <name>ATP</name>
        <dbReference type="ChEBI" id="CHEBI:30616"/>
    </ligand>
</feature>
<keyword evidence="4" id="KW-0150">Chloroplast</keyword>
<name>A0A8T2V5Y1_CERRI</name>
<dbReference type="Gene3D" id="1.25.10.10">
    <property type="entry name" value="Leucine-rich Repeat Variant"/>
    <property type="match status" value="1"/>
</dbReference>
<feature type="repeat" description="ARM" evidence="13">
    <location>
        <begin position="803"/>
        <end position="846"/>
    </location>
</feature>
<dbReference type="InterPro" id="IPR036961">
    <property type="entry name" value="Kinesin_motor_dom_sf"/>
</dbReference>
<accession>A0A8T2V5Y1</accession>
<dbReference type="GO" id="GO:0090307">
    <property type="term" value="P:mitotic spindle assembly"/>
    <property type="evidence" value="ECO:0007669"/>
    <property type="project" value="TreeGrafter"/>
</dbReference>
<keyword evidence="8 14" id="KW-0067">ATP-binding</keyword>
<feature type="compositionally biased region" description="Polar residues" evidence="16">
    <location>
        <begin position="1"/>
        <end position="12"/>
    </location>
</feature>
<feature type="coiled-coil region" evidence="15">
    <location>
        <begin position="532"/>
        <end position="712"/>
    </location>
</feature>
<dbReference type="GO" id="GO:0007018">
    <property type="term" value="P:microtubule-based movement"/>
    <property type="evidence" value="ECO:0007669"/>
    <property type="project" value="InterPro"/>
</dbReference>
<evidence type="ECO:0000256" key="16">
    <source>
        <dbReference type="SAM" id="MobiDB-lite"/>
    </source>
</evidence>
<dbReference type="GO" id="GO:0051231">
    <property type="term" value="P:spindle elongation"/>
    <property type="evidence" value="ECO:0007669"/>
    <property type="project" value="TreeGrafter"/>
</dbReference>
<evidence type="ECO:0000256" key="6">
    <source>
        <dbReference type="ARBA" id="ARBA00022737"/>
    </source>
</evidence>
<dbReference type="PROSITE" id="PS00411">
    <property type="entry name" value="KINESIN_MOTOR_1"/>
    <property type="match status" value="1"/>
</dbReference>
<dbReference type="PRINTS" id="PR00380">
    <property type="entry name" value="KINESINHEAVY"/>
</dbReference>
<keyword evidence="19" id="KW-1185">Reference proteome</keyword>
<dbReference type="FunFam" id="1.25.10.10:FF:000357">
    <property type="entry name" value="Kinesin-like protein"/>
    <property type="match status" value="1"/>
</dbReference>
<dbReference type="PROSITE" id="PS50176">
    <property type="entry name" value="ARM_REPEAT"/>
    <property type="match status" value="2"/>
</dbReference>
<keyword evidence="11" id="KW-0206">Cytoskeleton</keyword>
<reference evidence="18" key="1">
    <citation type="submission" date="2021-08" db="EMBL/GenBank/DDBJ databases">
        <title>WGS assembly of Ceratopteris richardii.</title>
        <authorList>
            <person name="Marchant D.B."/>
            <person name="Chen G."/>
            <person name="Jenkins J."/>
            <person name="Shu S."/>
            <person name="Leebens-Mack J."/>
            <person name="Grimwood J."/>
            <person name="Schmutz J."/>
            <person name="Soltis P."/>
            <person name="Soltis D."/>
            <person name="Chen Z.-H."/>
        </authorList>
    </citation>
    <scope>NUCLEOTIDE SEQUENCE</scope>
    <source>
        <strain evidence="18">Whitten #5841</strain>
        <tissue evidence="18">Leaf</tissue>
    </source>
</reference>
<dbReference type="EMBL" id="CM035409">
    <property type="protein sequence ID" value="KAH7439669.1"/>
    <property type="molecule type" value="Genomic_DNA"/>
</dbReference>
<evidence type="ECO:0000256" key="12">
    <source>
        <dbReference type="ARBA" id="ARBA00083079"/>
    </source>
</evidence>
<keyword evidence="10 14" id="KW-0505">Motor protein</keyword>
<dbReference type="GO" id="GO:0008574">
    <property type="term" value="F:plus-end-directed microtubule motor activity"/>
    <property type="evidence" value="ECO:0007669"/>
    <property type="project" value="TreeGrafter"/>
</dbReference>
<dbReference type="OrthoDB" id="3176171at2759"/>
<evidence type="ECO:0000256" key="7">
    <source>
        <dbReference type="ARBA" id="ARBA00022741"/>
    </source>
</evidence>
<sequence>MALSPYRSSLQGGTFRPSAMRLERPLSMGSSTKQSAAAAATVVTPPPRSKSSSSLSQTRRSASATRPSRDESGVAGRVRVAVRLRPRNADELIADADFGDYVELMPELKRLKLRKNNWDSETFQFDEVLTETASQKRVYEVVAKPVVESVLEGYNGTVMAYGQTGTGKTFTLGRLGEEDTADRGIMVRAMEDILADISSEQDAVTVSYLQLYMETVQDLLAPEKDNIPIVEDPKTGDVSLPGVTLYEVRDQRSFVELLQIGEANRFAANTKLNTESSRSHAILLVNVRKTVRPKQERELAALNENVTNLQLSKGHRIPTIRRSKLIIVDLAGSERVDKSGSEGHTLEEAKFINLSLTALGKCINALAENSPHVPIRDSKLTRLLRDSFGGTARTSLIVTIGPSPQHRGETTSTILFGQRAMRVENMMKLREEFDYKSLCRKLETDLDRLVAENERQNQAVLDAEEEMEQKIQEAQQSVTEAEKKLATTLELFCGEFWKCFSMLFSSLSKNNGAEHEQHLEMAAERFRFQKEHAETLHKLEQERALREKLEKELKDNAQNLHAQKEKQMQSEKAKHQKELEDFKQRHQQELIDLTKRLEVEHSQRDSLERKLVEVEHLVKQKGKIELGGQEQIMFLTNQCKELSRLKEKAEKELQEFRSKTTLATKKLKEENASLSKENKTLQHDLEESLKQKKALEHEVKNVKQQLFKLNFEADETRKSRDKEPTRTLIGSDSPLLNSHKPMNMRDSLNGQRASIAKLFEEVGLQKILSLLDSEDMGVRVHAVKVVANLAAEEANQEKIVEAGGMDSLLSLLQTSEDETIQRVAAGAIANLAMNETNQELIMAQGGIRLLARTANQAEDPQTLRMVAGAIANLCGNDKLQGRLREEGGIKALLGMVRSRHPDVLAQIARGLANFAKCESRGVTEGCRKERSLLIDDGALPWIISNANSESSPVRRHIELALCHLAQHEVNAKDLVAAGALWELLRISEECSREDIRNLAKRTLTASPTFQSELRKVHLGHG</sequence>
<keyword evidence="9 15" id="KW-0175">Coiled coil</keyword>
<evidence type="ECO:0000256" key="5">
    <source>
        <dbReference type="ARBA" id="ARBA00022701"/>
    </source>
</evidence>
<feature type="compositionally biased region" description="Low complexity" evidence="16">
    <location>
        <begin position="36"/>
        <end position="66"/>
    </location>
</feature>
<evidence type="ECO:0000256" key="2">
    <source>
        <dbReference type="ARBA" id="ARBA00010103"/>
    </source>
</evidence>
<dbReference type="Pfam" id="PF00514">
    <property type="entry name" value="Arm"/>
    <property type="match status" value="1"/>
</dbReference>
<organism evidence="18 19">
    <name type="scientific">Ceratopteris richardii</name>
    <name type="common">Triangle waterfern</name>
    <dbReference type="NCBI Taxonomy" id="49495"/>
    <lineage>
        <taxon>Eukaryota</taxon>
        <taxon>Viridiplantae</taxon>
        <taxon>Streptophyta</taxon>
        <taxon>Embryophyta</taxon>
        <taxon>Tracheophyta</taxon>
        <taxon>Polypodiopsida</taxon>
        <taxon>Polypodiidae</taxon>
        <taxon>Polypodiales</taxon>
        <taxon>Pteridineae</taxon>
        <taxon>Pteridaceae</taxon>
        <taxon>Parkerioideae</taxon>
        <taxon>Ceratopteris</taxon>
    </lineage>
</organism>
<feature type="compositionally biased region" description="Basic and acidic residues" evidence="16">
    <location>
        <begin position="715"/>
        <end position="725"/>
    </location>
</feature>
<dbReference type="PANTHER" id="PTHR47970">
    <property type="entry name" value="KINESIN-LIKE PROTEIN KIF11"/>
    <property type="match status" value="1"/>
</dbReference>
<dbReference type="Pfam" id="PF00225">
    <property type="entry name" value="Kinesin"/>
    <property type="match status" value="1"/>
</dbReference>
<evidence type="ECO:0000256" key="4">
    <source>
        <dbReference type="ARBA" id="ARBA00022528"/>
    </source>
</evidence>
<dbReference type="InterPro" id="IPR001752">
    <property type="entry name" value="Kinesin_motor_dom"/>
</dbReference>
<dbReference type="InterPro" id="IPR019821">
    <property type="entry name" value="Kinesin_motor_CS"/>
</dbReference>
<dbReference type="InterPro" id="IPR000225">
    <property type="entry name" value="Armadillo"/>
</dbReference>
<evidence type="ECO:0000256" key="11">
    <source>
        <dbReference type="ARBA" id="ARBA00023212"/>
    </source>
</evidence>
<feature type="domain" description="Kinesin motor" evidence="17">
    <location>
        <begin position="77"/>
        <end position="423"/>
    </location>
</feature>
<evidence type="ECO:0000259" key="17">
    <source>
        <dbReference type="PROSITE" id="PS50067"/>
    </source>
</evidence>
<dbReference type="PROSITE" id="PS50067">
    <property type="entry name" value="KINESIN_MOTOR_2"/>
    <property type="match status" value="1"/>
</dbReference>
<protein>
    <recommendedName>
        <fullName evidence="12">Protein ARMADILLO REPEAT KINESIN1</fullName>
    </recommendedName>
</protein>
<dbReference type="GO" id="GO:0008017">
    <property type="term" value="F:microtubule binding"/>
    <property type="evidence" value="ECO:0007669"/>
    <property type="project" value="InterPro"/>
</dbReference>
<dbReference type="Proteomes" id="UP000825935">
    <property type="component" value="Chromosome 4"/>
</dbReference>
<evidence type="ECO:0000313" key="19">
    <source>
        <dbReference type="Proteomes" id="UP000825935"/>
    </source>
</evidence>
<evidence type="ECO:0000256" key="8">
    <source>
        <dbReference type="ARBA" id="ARBA00022840"/>
    </source>
</evidence>
<dbReference type="SMART" id="SM00129">
    <property type="entry name" value="KISc"/>
    <property type="match status" value="1"/>
</dbReference>
<dbReference type="GO" id="GO:0005524">
    <property type="term" value="F:ATP binding"/>
    <property type="evidence" value="ECO:0007669"/>
    <property type="project" value="UniProtKB-UniRule"/>
</dbReference>
<proteinExistence type="inferred from homology"/>
<dbReference type="FunFam" id="3.40.850.10:FF:000036">
    <property type="entry name" value="Kinesin-like protein"/>
    <property type="match status" value="1"/>
</dbReference>
<feature type="repeat" description="ARM" evidence="13">
    <location>
        <begin position="762"/>
        <end position="804"/>
    </location>
</feature>
<dbReference type="InterPro" id="IPR016024">
    <property type="entry name" value="ARM-type_fold"/>
</dbReference>
<comment type="subcellular location">
    <subcellularLocation>
        <location evidence="1">Cytoplasm</location>
        <location evidence="1">Cytoskeleton</location>
    </subcellularLocation>
</comment>
<feature type="region of interest" description="Disordered" evidence="16">
    <location>
        <begin position="1"/>
        <end position="74"/>
    </location>
</feature>
<keyword evidence="4" id="KW-0934">Plastid</keyword>
<dbReference type="SMART" id="SM00185">
    <property type="entry name" value="ARM"/>
    <property type="match status" value="4"/>
</dbReference>
<dbReference type="GO" id="GO:0072686">
    <property type="term" value="C:mitotic spindle"/>
    <property type="evidence" value="ECO:0007669"/>
    <property type="project" value="TreeGrafter"/>
</dbReference>
<dbReference type="Gene3D" id="3.40.850.10">
    <property type="entry name" value="Kinesin motor domain"/>
    <property type="match status" value="1"/>
</dbReference>
<gene>
    <name evidence="18" type="ORF">KP509_04G071600</name>
</gene>